<accession>A0A8R1DR91</accession>
<organism evidence="1 2">
    <name type="scientific">Caenorhabditis japonica</name>
    <dbReference type="NCBI Taxonomy" id="281687"/>
    <lineage>
        <taxon>Eukaryota</taxon>
        <taxon>Metazoa</taxon>
        <taxon>Ecdysozoa</taxon>
        <taxon>Nematoda</taxon>
        <taxon>Chromadorea</taxon>
        <taxon>Rhabditida</taxon>
        <taxon>Rhabditina</taxon>
        <taxon>Rhabditomorpha</taxon>
        <taxon>Rhabditoidea</taxon>
        <taxon>Rhabditidae</taxon>
        <taxon>Peloderinae</taxon>
        <taxon>Caenorhabditis</taxon>
    </lineage>
</organism>
<dbReference type="AlphaFoldDB" id="A0A8R1DR91"/>
<keyword evidence="2" id="KW-1185">Reference proteome</keyword>
<reference evidence="2" key="1">
    <citation type="submission" date="2010-08" db="EMBL/GenBank/DDBJ databases">
        <authorList>
            <consortium name="Caenorhabditis japonica Sequencing Consortium"/>
            <person name="Wilson R.K."/>
        </authorList>
    </citation>
    <scope>NUCLEOTIDE SEQUENCE [LARGE SCALE GENOMIC DNA]</scope>
    <source>
        <strain evidence="2">DF5081</strain>
    </source>
</reference>
<name>A0A8R1DR91_CAEJA</name>
<dbReference type="PANTHER" id="PTHR23022:SF134">
    <property type="entry name" value="TRANSPOSABLE ELEMENT TC1 TRANSPOSASE"/>
    <property type="match status" value="1"/>
</dbReference>
<dbReference type="InterPro" id="IPR052338">
    <property type="entry name" value="Transposase_5"/>
</dbReference>
<dbReference type="EnsemblMetazoa" id="CJA09330.1">
    <property type="protein sequence ID" value="CJA09330.1"/>
    <property type="gene ID" value="WBGene00128533"/>
</dbReference>
<reference evidence="1" key="2">
    <citation type="submission" date="2022-06" db="UniProtKB">
        <authorList>
            <consortium name="EnsemblMetazoa"/>
        </authorList>
    </citation>
    <scope>IDENTIFICATION</scope>
    <source>
        <strain evidence="1">DF5081</strain>
    </source>
</reference>
<dbReference type="Gene3D" id="3.30.420.10">
    <property type="entry name" value="Ribonuclease H-like superfamily/Ribonuclease H"/>
    <property type="match status" value="1"/>
</dbReference>
<evidence type="ECO:0000313" key="1">
    <source>
        <dbReference type="EnsemblMetazoa" id="CJA09330.1"/>
    </source>
</evidence>
<evidence type="ECO:0000313" key="2">
    <source>
        <dbReference type="Proteomes" id="UP000005237"/>
    </source>
</evidence>
<dbReference type="InterPro" id="IPR036397">
    <property type="entry name" value="RNaseH_sf"/>
</dbReference>
<proteinExistence type="predicted"/>
<dbReference type="Proteomes" id="UP000005237">
    <property type="component" value="Unassembled WGS sequence"/>
</dbReference>
<dbReference type="PANTHER" id="PTHR23022">
    <property type="entry name" value="TRANSPOSABLE ELEMENT-RELATED"/>
    <property type="match status" value="1"/>
</dbReference>
<protein>
    <recommendedName>
        <fullName evidence="3">Tc1-like transposase DDE domain-containing protein</fullName>
    </recommendedName>
</protein>
<sequence>MDRFVYEQILQNVILPFARASPRVRYLFQQDNDPKHTSNHIKNWFATNRVILEESPSQSLDFNPIEHLWEELEIRVFCIRARNSDKKFSQLQAVWPQIPQTVLTNLIQSMPSCYRFSRVRN</sequence>
<dbReference type="GO" id="GO:0003676">
    <property type="term" value="F:nucleic acid binding"/>
    <property type="evidence" value="ECO:0007669"/>
    <property type="project" value="InterPro"/>
</dbReference>
<evidence type="ECO:0008006" key="3">
    <source>
        <dbReference type="Google" id="ProtNLM"/>
    </source>
</evidence>